<evidence type="ECO:0000313" key="1">
    <source>
        <dbReference type="EMBL" id="KAE9594150.1"/>
    </source>
</evidence>
<comment type="caution">
    <text evidence="1">The sequence shown here is derived from an EMBL/GenBank/DDBJ whole genome shotgun (WGS) entry which is preliminary data.</text>
</comment>
<dbReference type="AlphaFoldDB" id="A0A6A4NYA2"/>
<evidence type="ECO:0000313" key="2">
    <source>
        <dbReference type="Proteomes" id="UP000447434"/>
    </source>
</evidence>
<gene>
    <name evidence="1" type="ORF">Lalb_Chr18g0050761</name>
</gene>
<proteinExistence type="predicted"/>
<sequence length="50" mass="5650">MAAVATRKGINGDDGISPSSSILLLFFLSHRRWRVILLQLCYVTLDVDMR</sequence>
<accession>A0A6A4NYA2</accession>
<protein>
    <submittedName>
        <fullName evidence="1">Uncharacterized protein</fullName>
    </submittedName>
</protein>
<dbReference type="Proteomes" id="UP000447434">
    <property type="component" value="Chromosome 18"/>
</dbReference>
<organism evidence="1 2">
    <name type="scientific">Lupinus albus</name>
    <name type="common">White lupine</name>
    <name type="synonym">Lupinus termis</name>
    <dbReference type="NCBI Taxonomy" id="3870"/>
    <lineage>
        <taxon>Eukaryota</taxon>
        <taxon>Viridiplantae</taxon>
        <taxon>Streptophyta</taxon>
        <taxon>Embryophyta</taxon>
        <taxon>Tracheophyta</taxon>
        <taxon>Spermatophyta</taxon>
        <taxon>Magnoliopsida</taxon>
        <taxon>eudicotyledons</taxon>
        <taxon>Gunneridae</taxon>
        <taxon>Pentapetalae</taxon>
        <taxon>rosids</taxon>
        <taxon>fabids</taxon>
        <taxon>Fabales</taxon>
        <taxon>Fabaceae</taxon>
        <taxon>Papilionoideae</taxon>
        <taxon>50 kb inversion clade</taxon>
        <taxon>genistoids sensu lato</taxon>
        <taxon>core genistoids</taxon>
        <taxon>Genisteae</taxon>
        <taxon>Lupinus</taxon>
    </lineage>
</organism>
<keyword evidence="2" id="KW-1185">Reference proteome</keyword>
<dbReference type="EMBL" id="WOCE01000018">
    <property type="protein sequence ID" value="KAE9594150.1"/>
    <property type="molecule type" value="Genomic_DNA"/>
</dbReference>
<reference evidence="2" key="1">
    <citation type="journal article" date="2020" name="Nat. Commun.">
        <title>Genome sequence of the cluster root forming white lupin.</title>
        <authorList>
            <person name="Hufnagel B."/>
            <person name="Marques A."/>
            <person name="Soriano A."/>
            <person name="Marques L."/>
            <person name="Divol F."/>
            <person name="Doumas P."/>
            <person name="Sallet E."/>
            <person name="Mancinotti D."/>
            <person name="Carrere S."/>
            <person name="Marande W."/>
            <person name="Arribat S."/>
            <person name="Keller J."/>
            <person name="Huneau C."/>
            <person name="Blein T."/>
            <person name="Aime D."/>
            <person name="Laguerre M."/>
            <person name="Taylor J."/>
            <person name="Schubert V."/>
            <person name="Nelson M."/>
            <person name="Geu-Flores F."/>
            <person name="Crespi M."/>
            <person name="Gallardo-Guerrero K."/>
            <person name="Delaux P.-M."/>
            <person name="Salse J."/>
            <person name="Berges H."/>
            <person name="Guyot R."/>
            <person name="Gouzy J."/>
            <person name="Peret B."/>
        </authorList>
    </citation>
    <scope>NUCLEOTIDE SEQUENCE [LARGE SCALE GENOMIC DNA]</scope>
    <source>
        <strain evidence="2">cv. Amiga</strain>
    </source>
</reference>
<name>A0A6A4NYA2_LUPAL</name>